<name>A0AAX6G793_IRIPA</name>
<feature type="transmembrane region" description="Helical" evidence="2">
    <location>
        <begin position="20"/>
        <end position="38"/>
    </location>
</feature>
<dbReference type="PANTHER" id="PTHR33453:SF34">
    <property type="entry name" value="RIBOSOME-INACTIVATING PROTEIN"/>
    <property type="match status" value="1"/>
</dbReference>
<dbReference type="EMBL" id="JANAVB010022593">
    <property type="protein sequence ID" value="KAJ6824051.1"/>
    <property type="molecule type" value="Genomic_DNA"/>
</dbReference>
<comment type="similarity">
    <text evidence="1">Belongs to the ribosome-inactivating protein family.</text>
</comment>
<dbReference type="InterPro" id="IPR017989">
    <property type="entry name" value="Ribosome_inactivat_1/2"/>
</dbReference>
<keyword evidence="2" id="KW-0472">Membrane</keyword>
<reference evidence="3" key="2">
    <citation type="submission" date="2023-04" db="EMBL/GenBank/DDBJ databases">
        <authorList>
            <person name="Bruccoleri R.E."/>
            <person name="Oakeley E.J."/>
            <person name="Faust A.-M."/>
            <person name="Dessus-Babus S."/>
            <person name="Altorfer M."/>
            <person name="Burckhardt D."/>
            <person name="Oertli M."/>
            <person name="Naumann U."/>
            <person name="Petersen F."/>
            <person name="Wong J."/>
        </authorList>
    </citation>
    <scope>NUCLEOTIDE SEQUENCE</scope>
    <source>
        <strain evidence="3">GSM-AAB239-AS_SAM_17_03QT</strain>
        <tissue evidence="3">Leaf</tissue>
    </source>
</reference>
<evidence type="ECO:0000256" key="1">
    <source>
        <dbReference type="RuleBase" id="RU004915"/>
    </source>
</evidence>
<dbReference type="Gene3D" id="3.40.420.10">
    <property type="entry name" value="Ricin (A subunit), domain 1"/>
    <property type="match status" value="1"/>
</dbReference>
<dbReference type="PRINTS" id="PR00396">
    <property type="entry name" value="SHIGARICIN"/>
</dbReference>
<dbReference type="SUPFAM" id="SSF56371">
    <property type="entry name" value="Ribosome inactivating proteins (RIP)"/>
    <property type="match status" value="1"/>
</dbReference>
<dbReference type="InterPro" id="IPR016138">
    <property type="entry name" value="Ribosome_inactivat_prot_sub1"/>
</dbReference>
<keyword evidence="1" id="KW-0378">Hydrolase</keyword>
<dbReference type="PANTHER" id="PTHR33453">
    <property type="match status" value="1"/>
</dbReference>
<dbReference type="Pfam" id="PF00161">
    <property type="entry name" value="RIP"/>
    <property type="match status" value="1"/>
</dbReference>
<dbReference type="Gene3D" id="4.10.470.10">
    <property type="entry name" value="Ricin (A Subunit), domain 2"/>
    <property type="match status" value="1"/>
</dbReference>
<evidence type="ECO:0000256" key="2">
    <source>
        <dbReference type="SAM" id="Phobius"/>
    </source>
</evidence>
<dbReference type="GO" id="GO:0030598">
    <property type="term" value="F:rRNA N-glycosylase activity"/>
    <property type="evidence" value="ECO:0007669"/>
    <property type="project" value="UniProtKB-EC"/>
</dbReference>
<dbReference type="EC" id="3.2.2.22" evidence="1"/>
<keyword evidence="1" id="KW-0611">Plant defense</keyword>
<protein>
    <recommendedName>
        <fullName evidence="1">rRNA N-glycosylase</fullName>
        <ecNumber evidence="1">3.2.2.22</ecNumber>
    </recommendedName>
</protein>
<comment type="caution">
    <text evidence="3">The sequence shown here is derived from an EMBL/GenBank/DDBJ whole genome shotgun (WGS) entry which is preliminary data.</text>
</comment>
<proteinExistence type="inferred from homology"/>
<keyword evidence="1" id="KW-0652">Protein synthesis inhibitor</keyword>
<dbReference type="InterPro" id="IPR016139">
    <property type="entry name" value="Ribosome_inactivat_prot_sub2"/>
</dbReference>
<keyword evidence="4" id="KW-1185">Reference proteome</keyword>
<keyword evidence="2" id="KW-0812">Transmembrane</keyword>
<reference evidence="3" key="1">
    <citation type="journal article" date="2023" name="GigaByte">
        <title>Genome assembly of the bearded iris, Iris pallida Lam.</title>
        <authorList>
            <person name="Bruccoleri R.E."/>
            <person name="Oakeley E.J."/>
            <person name="Faust A.M.E."/>
            <person name="Altorfer M."/>
            <person name="Dessus-Babus S."/>
            <person name="Burckhardt D."/>
            <person name="Oertli M."/>
            <person name="Naumann U."/>
            <person name="Petersen F."/>
            <person name="Wong J."/>
        </authorList>
    </citation>
    <scope>NUCLEOTIDE SEQUENCE</scope>
    <source>
        <strain evidence="3">GSM-AAB239-AS_SAM_17_03QT</strain>
    </source>
</reference>
<dbReference type="InterPro" id="IPR001574">
    <property type="entry name" value="Ribosome_inactivat_prot"/>
</dbReference>
<dbReference type="AlphaFoldDB" id="A0AAX6G793"/>
<dbReference type="GO" id="GO:0017148">
    <property type="term" value="P:negative regulation of translation"/>
    <property type="evidence" value="ECO:0007669"/>
    <property type="project" value="UniProtKB-KW"/>
</dbReference>
<accession>A0AAX6G793</accession>
<evidence type="ECO:0000313" key="3">
    <source>
        <dbReference type="EMBL" id="KAJ6824051.1"/>
    </source>
</evidence>
<gene>
    <name evidence="3" type="ORF">M6B38_129525</name>
</gene>
<keyword evidence="2" id="KW-1133">Transmembrane helix</keyword>
<dbReference type="GO" id="GO:0006952">
    <property type="term" value="P:defense response"/>
    <property type="evidence" value="ECO:0007669"/>
    <property type="project" value="UniProtKB-KW"/>
</dbReference>
<dbReference type="GO" id="GO:0090729">
    <property type="term" value="F:toxin activity"/>
    <property type="evidence" value="ECO:0007669"/>
    <property type="project" value="UniProtKB-KW"/>
</dbReference>
<dbReference type="Proteomes" id="UP001140949">
    <property type="component" value="Unassembled WGS sequence"/>
</dbReference>
<comment type="catalytic activity">
    <reaction evidence="1">
        <text>Endohydrolysis of the N-glycosidic bond at one specific adenosine on the 28S rRNA.</text>
        <dbReference type="EC" id="3.2.2.22"/>
    </reaction>
</comment>
<keyword evidence="1" id="KW-0800">Toxin</keyword>
<evidence type="ECO:0000313" key="4">
    <source>
        <dbReference type="Proteomes" id="UP001140949"/>
    </source>
</evidence>
<dbReference type="InterPro" id="IPR036041">
    <property type="entry name" value="Ribosome-inact_prot_sf"/>
</dbReference>
<sequence>MMKREERRGYYYYYRVNMKVWLVLTWAWWAAIVGPATWVCSSSLLVTEGGYNNNLSIDKVEFHVKGCTRNSYSVFLESLRKHLSSGNSAYNIPLLPIPSPPKQDLLFVEIFDWEDKSITLVLSRINAYVIAYKAQDRYYLLADTPDNPLYGNNSWRFSFNGTYAALEYKAGRRENIDLGIIELAQSISNLRYWSSDKEETTVARSLIVLIQMVSETARFRAIEQKVTKNIIDDGSYQSFRPGVGVMDLQTNWGTLSIAVQNSTGGVFWKPVILKTTLTDTVVIPDVEKARTFCGLALLLYWRKGQASFSS</sequence>
<organism evidence="3 4">
    <name type="scientific">Iris pallida</name>
    <name type="common">Sweet iris</name>
    <dbReference type="NCBI Taxonomy" id="29817"/>
    <lineage>
        <taxon>Eukaryota</taxon>
        <taxon>Viridiplantae</taxon>
        <taxon>Streptophyta</taxon>
        <taxon>Embryophyta</taxon>
        <taxon>Tracheophyta</taxon>
        <taxon>Spermatophyta</taxon>
        <taxon>Magnoliopsida</taxon>
        <taxon>Liliopsida</taxon>
        <taxon>Asparagales</taxon>
        <taxon>Iridaceae</taxon>
        <taxon>Iridoideae</taxon>
        <taxon>Irideae</taxon>
        <taxon>Iris</taxon>
    </lineage>
</organism>